<feature type="chain" id="PRO_5022812408" evidence="1">
    <location>
        <begin position="35"/>
        <end position="118"/>
    </location>
</feature>
<sequence>MTHAQTHARITTLRCGVSALTLWHFLARLGTQLARVLPVFRVGQWSGACGGHCGVAGVAWRDSDLGGDCRKPRLGRVHKSREFLSEREEGGDATALLVYPRGLGQRVREEEWGENGGE</sequence>
<feature type="signal peptide" evidence="1">
    <location>
        <begin position="1"/>
        <end position="34"/>
    </location>
</feature>
<dbReference type="Proteomes" id="UP000324222">
    <property type="component" value="Unassembled WGS sequence"/>
</dbReference>
<accession>A0A5B7FNG2</accession>
<organism evidence="2 3">
    <name type="scientific">Portunus trituberculatus</name>
    <name type="common">Swimming crab</name>
    <name type="synonym">Neptunus trituberculatus</name>
    <dbReference type="NCBI Taxonomy" id="210409"/>
    <lineage>
        <taxon>Eukaryota</taxon>
        <taxon>Metazoa</taxon>
        <taxon>Ecdysozoa</taxon>
        <taxon>Arthropoda</taxon>
        <taxon>Crustacea</taxon>
        <taxon>Multicrustacea</taxon>
        <taxon>Malacostraca</taxon>
        <taxon>Eumalacostraca</taxon>
        <taxon>Eucarida</taxon>
        <taxon>Decapoda</taxon>
        <taxon>Pleocyemata</taxon>
        <taxon>Brachyura</taxon>
        <taxon>Eubrachyura</taxon>
        <taxon>Portunoidea</taxon>
        <taxon>Portunidae</taxon>
        <taxon>Portuninae</taxon>
        <taxon>Portunus</taxon>
    </lineage>
</organism>
<dbReference type="EMBL" id="VSRR010007430">
    <property type="protein sequence ID" value="MPC46877.1"/>
    <property type="molecule type" value="Genomic_DNA"/>
</dbReference>
<evidence type="ECO:0000256" key="1">
    <source>
        <dbReference type="SAM" id="SignalP"/>
    </source>
</evidence>
<evidence type="ECO:0000313" key="2">
    <source>
        <dbReference type="EMBL" id="MPC46877.1"/>
    </source>
</evidence>
<dbReference type="AlphaFoldDB" id="A0A5B7FNG2"/>
<evidence type="ECO:0000313" key="3">
    <source>
        <dbReference type="Proteomes" id="UP000324222"/>
    </source>
</evidence>
<protein>
    <submittedName>
        <fullName evidence="2">Uncharacterized protein</fullName>
    </submittedName>
</protein>
<keyword evidence="3" id="KW-1185">Reference proteome</keyword>
<name>A0A5B7FNG2_PORTR</name>
<comment type="caution">
    <text evidence="2">The sequence shown here is derived from an EMBL/GenBank/DDBJ whole genome shotgun (WGS) entry which is preliminary data.</text>
</comment>
<reference evidence="2 3" key="1">
    <citation type="submission" date="2019-05" db="EMBL/GenBank/DDBJ databases">
        <title>Another draft genome of Portunus trituberculatus and its Hox gene families provides insights of decapod evolution.</title>
        <authorList>
            <person name="Jeong J.-H."/>
            <person name="Song I."/>
            <person name="Kim S."/>
            <person name="Choi T."/>
            <person name="Kim D."/>
            <person name="Ryu S."/>
            <person name="Kim W."/>
        </authorList>
    </citation>
    <scope>NUCLEOTIDE SEQUENCE [LARGE SCALE GENOMIC DNA]</scope>
    <source>
        <tissue evidence="2">Muscle</tissue>
    </source>
</reference>
<gene>
    <name evidence="2" type="ORF">E2C01_040608</name>
</gene>
<proteinExistence type="predicted"/>
<keyword evidence="1" id="KW-0732">Signal</keyword>